<evidence type="ECO:0000313" key="2">
    <source>
        <dbReference type="Proteomes" id="UP000187439"/>
    </source>
</evidence>
<organism evidence="1 2">
    <name type="scientific">Paenibacillus odorifer</name>
    <dbReference type="NCBI Taxonomy" id="189426"/>
    <lineage>
        <taxon>Bacteria</taxon>
        <taxon>Bacillati</taxon>
        <taxon>Bacillota</taxon>
        <taxon>Bacilli</taxon>
        <taxon>Bacillales</taxon>
        <taxon>Paenibacillaceae</taxon>
        <taxon>Paenibacillus</taxon>
    </lineage>
</organism>
<dbReference type="OrthoDB" id="2892164at2"/>
<sequence length="340" mass="39500">MSAYDVHIGKLISGRRELDGSGSYILCTPDKKIIEMDSISSTDGIVVSSKDVEEALYEFCKSALRNYIAEGNNKDVYTFSIYTDTYHGDYLIYINNLECLNQSVEDALEHNRQRYLERKNDHYNLAREQLYQEFKYAEGDYTFMYEEIPERLQKWLSILYCINMDEPRYLAIEENYMLEKTLGDSQLFLIAIDVIHRLEHDLQQLNRTDDFIAYVSAADGVGGDFLTTSQLLRKCVSEEQLYKAMPNVNEKDKAFQVAVNAVQQKPLKGQVLHWVTVIEQGEFGEGSPYSFWKTDYEAYEQMIGLGEPAVSYIREHLNGELKQDTRMILEMVLEDLDKRF</sequence>
<dbReference type="EMBL" id="MPTC01000019">
    <property type="protein sequence ID" value="OMD38153.1"/>
    <property type="molecule type" value="Genomic_DNA"/>
</dbReference>
<reference evidence="1 2" key="1">
    <citation type="submission" date="2016-10" db="EMBL/GenBank/DDBJ databases">
        <title>Paenibacillus species isolates.</title>
        <authorList>
            <person name="Beno S.M."/>
        </authorList>
    </citation>
    <scope>NUCLEOTIDE SEQUENCE [LARGE SCALE GENOMIC DNA]</scope>
    <source>
        <strain evidence="1 2">FSL H7-0710</strain>
    </source>
</reference>
<accession>A0A1R0XSL3</accession>
<protein>
    <recommendedName>
        <fullName evidence="3">DUF4303 domain-containing protein</fullName>
    </recommendedName>
</protein>
<gene>
    <name evidence="1" type="ORF">BSK52_19915</name>
</gene>
<name>A0A1R0XSL3_9BACL</name>
<evidence type="ECO:0000313" key="1">
    <source>
        <dbReference type="EMBL" id="OMD38153.1"/>
    </source>
</evidence>
<proteinExistence type="predicted"/>
<comment type="caution">
    <text evidence="1">The sequence shown here is derived from an EMBL/GenBank/DDBJ whole genome shotgun (WGS) entry which is preliminary data.</text>
</comment>
<dbReference type="Proteomes" id="UP000187439">
    <property type="component" value="Unassembled WGS sequence"/>
</dbReference>
<evidence type="ECO:0008006" key="3">
    <source>
        <dbReference type="Google" id="ProtNLM"/>
    </source>
</evidence>
<dbReference type="AlphaFoldDB" id="A0A1R0XSL3"/>
<dbReference type="RefSeq" id="WP_076120382.1">
    <property type="nucleotide sequence ID" value="NZ_MPTC01000019.1"/>
</dbReference>